<dbReference type="Pfam" id="PF13910">
    <property type="entry name" value="DUF4209"/>
    <property type="match status" value="1"/>
</dbReference>
<protein>
    <submittedName>
        <fullName evidence="3">DUF4209 domain-containing protein</fullName>
    </submittedName>
</protein>
<accession>A0AAE7EAK2</accession>
<feature type="domain" description="DUF7380" evidence="2">
    <location>
        <begin position="3"/>
        <end position="170"/>
    </location>
</feature>
<dbReference type="EMBL" id="CP053832">
    <property type="protein sequence ID" value="QKF84622.1"/>
    <property type="molecule type" value="Genomic_DNA"/>
</dbReference>
<gene>
    <name evidence="3" type="ORF">CURT_1150</name>
</gene>
<dbReference type="AlphaFoldDB" id="A0AAE7EAK2"/>
<evidence type="ECO:0000259" key="2">
    <source>
        <dbReference type="Pfam" id="PF24098"/>
    </source>
</evidence>
<dbReference type="Proteomes" id="UP000509722">
    <property type="component" value="Chromosome"/>
</dbReference>
<name>A0AAE7EAK2_9BACT</name>
<dbReference type="InterPro" id="IPR025209">
    <property type="entry name" value="DUF4209"/>
</dbReference>
<dbReference type="InterPro" id="IPR055804">
    <property type="entry name" value="DUF7380"/>
</dbReference>
<dbReference type="RefSeq" id="WP_018713878.1">
    <property type="nucleotide sequence ID" value="NZ_CP053832.1"/>
</dbReference>
<proteinExistence type="predicted"/>
<organism evidence="3 4">
    <name type="scientific">Campylobacter ureolyticus</name>
    <dbReference type="NCBI Taxonomy" id="827"/>
    <lineage>
        <taxon>Bacteria</taxon>
        <taxon>Pseudomonadati</taxon>
        <taxon>Campylobacterota</taxon>
        <taxon>Epsilonproteobacteria</taxon>
        <taxon>Campylobacterales</taxon>
        <taxon>Campylobacteraceae</taxon>
        <taxon>Campylobacter</taxon>
    </lineage>
</organism>
<evidence type="ECO:0000313" key="3">
    <source>
        <dbReference type="EMBL" id="QKF84622.1"/>
    </source>
</evidence>
<sequence>MDVLTLENFTKLDYMGILQNLKNKTCLNYSTIFNKLTKSNKYSKNAKEILNLLSNICSIDLKADSYNEPFIPMFQNYQKQTFLPDDLTKDELYFLNQILNECKDFRIKARIADILWIYYKPKNIKYLKIAIQEYSKFPIDNFDNTLEFSEAINSYKRAIFLANSTKNKELLSEIVNRTTNAFLNLQNNKYILKLNDILKKLQLKDKLKYEIIENLKIKTNNAQKIGYLEEIRNWYIILGNTDEKNNTTIEIINTYIELGNNKNCSCYYKMALKEYCSLPNKIKENLDIEKDFLYGKIERTNKIQLRSIKGPETSPINISNLTDSSINMVKNKDISTALRFFTNGRQRADFANLKKQSENISQNSIASIFKYIQLSQDGKKISEEPYENIVLSINYNIHFNLAVYSFIIPALNQILMEHRISKEYIYNICNNSLLIDKNRVNLWTKGLHLGFKHEFLLSAHILIPQIEYLIRFILKADNVTTTIIDNCGIETEKSLNKLLKEEKLQEILEIDLIKELQYLLIQPTLYNLRNEIIHALVDDNIDKVGIIYLWWLCFRLVYKSICHINKT</sequence>
<reference evidence="3 4" key="1">
    <citation type="submission" date="2020-05" db="EMBL/GenBank/DDBJ databases">
        <title>Complete genome sequencing of Campylobacter and Arcobacter type strains.</title>
        <authorList>
            <person name="Miller W.G."/>
            <person name="Yee E."/>
        </authorList>
    </citation>
    <scope>NUCLEOTIDE SEQUENCE [LARGE SCALE GENOMIC DNA]</scope>
    <source>
        <strain evidence="3 4">LMG 6451</strain>
    </source>
</reference>
<dbReference type="GeneID" id="77176058"/>
<evidence type="ECO:0000313" key="4">
    <source>
        <dbReference type="Proteomes" id="UP000509722"/>
    </source>
</evidence>
<dbReference type="Pfam" id="PF24098">
    <property type="entry name" value="DUF7380"/>
    <property type="match status" value="1"/>
</dbReference>
<feature type="domain" description="DUF4209" evidence="1">
    <location>
        <begin position="466"/>
        <end position="555"/>
    </location>
</feature>
<evidence type="ECO:0000259" key="1">
    <source>
        <dbReference type="Pfam" id="PF13910"/>
    </source>
</evidence>